<feature type="transmembrane region" description="Helical" evidence="6">
    <location>
        <begin position="128"/>
        <end position="153"/>
    </location>
</feature>
<organism evidence="9 10">
    <name type="scientific">Microlunatus soli</name>
    <dbReference type="NCBI Taxonomy" id="630515"/>
    <lineage>
        <taxon>Bacteria</taxon>
        <taxon>Bacillati</taxon>
        <taxon>Actinomycetota</taxon>
        <taxon>Actinomycetes</taxon>
        <taxon>Propionibacteriales</taxon>
        <taxon>Propionibacteriaceae</taxon>
        <taxon>Microlunatus</taxon>
    </lineage>
</organism>
<keyword evidence="10" id="KW-1185">Reference proteome</keyword>
<feature type="transmembrane region" description="Helical" evidence="6">
    <location>
        <begin position="34"/>
        <end position="55"/>
    </location>
</feature>
<evidence type="ECO:0000256" key="1">
    <source>
        <dbReference type="ARBA" id="ARBA00004141"/>
    </source>
</evidence>
<feature type="compositionally biased region" description="Polar residues" evidence="7">
    <location>
        <begin position="1"/>
        <end position="10"/>
    </location>
</feature>
<evidence type="ECO:0000256" key="3">
    <source>
        <dbReference type="ARBA" id="ARBA00022692"/>
    </source>
</evidence>
<dbReference type="InterPro" id="IPR000515">
    <property type="entry name" value="MetI-like"/>
</dbReference>
<feature type="region of interest" description="Disordered" evidence="7">
    <location>
        <begin position="1"/>
        <end position="27"/>
    </location>
</feature>
<feature type="transmembrane region" description="Helical" evidence="6">
    <location>
        <begin position="204"/>
        <end position="227"/>
    </location>
</feature>
<comment type="subcellular location">
    <subcellularLocation>
        <location evidence="6">Cell membrane</location>
        <topology evidence="6">Multi-pass membrane protein</topology>
    </subcellularLocation>
    <subcellularLocation>
        <location evidence="1">Membrane</location>
        <topology evidence="1">Multi-pass membrane protein</topology>
    </subcellularLocation>
</comment>
<evidence type="ECO:0000313" key="10">
    <source>
        <dbReference type="Proteomes" id="UP000199103"/>
    </source>
</evidence>
<feature type="domain" description="ABC transmembrane type-1" evidence="8">
    <location>
        <begin position="76"/>
        <end position="257"/>
    </location>
</feature>
<dbReference type="RefSeq" id="WP_091525718.1">
    <property type="nucleotide sequence ID" value="NZ_LT629772.1"/>
</dbReference>
<keyword evidence="5 6" id="KW-0472">Membrane</keyword>
<dbReference type="STRING" id="630515.SAMN04489812_2814"/>
<comment type="similarity">
    <text evidence="6">Belongs to the binding-protein-dependent transport system permease family.</text>
</comment>
<evidence type="ECO:0000313" key="9">
    <source>
        <dbReference type="EMBL" id="SDS72539.1"/>
    </source>
</evidence>
<dbReference type="EMBL" id="LT629772">
    <property type="protein sequence ID" value="SDS72539.1"/>
    <property type="molecule type" value="Genomic_DNA"/>
</dbReference>
<accession>A0A1H1UL45</accession>
<dbReference type="SUPFAM" id="SSF161098">
    <property type="entry name" value="MetI-like"/>
    <property type="match status" value="1"/>
</dbReference>
<dbReference type="GO" id="GO:0031460">
    <property type="term" value="P:glycine betaine transport"/>
    <property type="evidence" value="ECO:0007669"/>
    <property type="project" value="TreeGrafter"/>
</dbReference>
<evidence type="ECO:0000256" key="5">
    <source>
        <dbReference type="ARBA" id="ARBA00023136"/>
    </source>
</evidence>
<evidence type="ECO:0000256" key="6">
    <source>
        <dbReference type="RuleBase" id="RU363032"/>
    </source>
</evidence>
<keyword evidence="2 6" id="KW-0813">Transport</keyword>
<dbReference type="Pfam" id="PF00528">
    <property type="entry name" value="BPD_transp_1"/>
    <property type="match status" value="1"/>
</dbReference>
<feature type="transmembrane region" description="Helical" evidence="6">
    <location>
        <begin position="239"/>
        <end position="260"/>
    </location>
</feature>
<dbReference type="GO" id="GO:0005886">
    <property type="term" value="C:plasma membrane"/>
    <property type="evidence" value="ECO:0007669"/>
    <property type="project" value="UniProtKB-SubCell"/>
</dbReference>
<keyword evidence="3 6" id="KW-0812">Transmembrane</keyword>
<feature type="transmembrane region" description="Helical" evidence="6">
    <location>
        <begin position="75"/>
        <end position="101"/>
    </location>
</feature>
<dbReference type="PANTHER" id="PTHR30177:SF4">
    <property type="entry name" value="OSMOPROTECTANT IMPORT PERMEASE PROTEIN OSMW"/>
    <property type="match status" value="1"/>
</dbReference>
<evidence type="ECO:0000256" key="2">
    <source>
        <dbReference type="ARBA" id="ARBA00022448"/>
    </source>
</evidence>
<dbReference type="InterPro" id="IPR051204">
    <property type="entry name" value="ABC_transp_perm/SBD"/>
</dbReference>
<dbReference type="CDD" id="cd06261">
    <property type="entry name" value="TM_PBP2"/>
    <property type="match status" value="1"/>
</dbReference>
<dbReference type="PANTHER" id="PTHR30177">
    <property type="entry name" value="GLYCINE BETAINE/L-PROLINE TRANSPORT SYSTEM PERMEASE PROTEIN PROW"/>
    <property type="match status" value="1"/>
</dbReference>
<evidence type="ECO:0000259" key="8">
    <source>
        <dbReference type="PROSITE" id="PS50928"/>
    </source>
</evidence>
<keyword evidence="4 6" id="KW-1133">Transmembrane helix</keyword>
<name>A0A1H1UL45_9ACTN</name>
<dbReference type="OrthoDB" id="9801163at2"/>
<reference evidence="9 10" key="1">
    <citation type="submission" date="2016-10" db="EMBL/GenBank/DDBJ databases">
        <authorList>
            <person name="de Groot N.N."/>
        </authorList>
    </citation>
    <scope>NUCLEOTIDE SEQUENCE [LARGE SCALE GENOMIC DNA]</scope>
    <source>
        <strain evidence="9 10">DSM 21800</strain>
    </source>
</reference>
<proteinExistence type="inferred from homology"/>
<dbReference type="InterPro" id="IPR035906">
    <property type="entry name" value="MetI-like_sf"/>
</dbReference>
<dbReference type="AlphaFoldDB" id="A0A1H1UL45"/>
<dbReference type="Gene3D" id="1.10.3720.10">
    <property type="entry name" value="MetI-like"/>
    <property type="match status" value="1"/>
</dbReference>
<evidence type="ECO:0000256" key="4">
    <source>
        <dbReference type="ARBA" id="ARBA00022989"/>
    </source>
</evidence>
<gene>
    <name evidence="9" type="ORF">SAMN04489812_2814</name>
</gene>
<dbReference type="GO" id="GO:0055085">
    <property type="term" value="P:transmembrane transport"/>
    <property type="evidence" value="ECO:0007669"/>
    <property type="project" value="InterPro"/>
</dbReference>
<dbReference type="PROSITE" id="PS50928">
    <property type="entry name" value="ABC_TM1"/>
    <property type="match status" value="1"/>
</dbReference>
<evidence type="ECO:0000256" key="7">
    <source>
        <dbReference type="SAM" id="MobiDB-lite"/>
    </source>
</evidence>
<dbReference type="Proteomes" id="UP000199103">
    <property type="component" value="Chromosome I"/>
</dbReference>
<protein>
    <submittedName>
        <fullName evidence="9">Osmoprotectant transport system permease protein</fullName>
    </submittedName>
</protein>
<sequence>MAVVTETESNGPAPTAAGPGGAVSTRPKRERPPIGLFGIPIFVAIVMVGWLIWRLNADLDSVVMRTMNWSSMGAFLWQHIKLTVVGTVLVMIVAIPLGVALTRPALRKFSGPVVAFANGGQAAPSIGLLVLLAMWLGFGFWTAILALGIYAILPVLQNTITGLNGVDRNLTEAGRGMGMSAAAVLLRIEIPLAIPVIMSGVRTALVLMVGTASLATFINAGGLGIYITTGVNLFRNELLITGAILIAALALMIDWVGRVLEYVVRPKGMR</sequence>